<protein>
    <submittedName>
        <fullName evidence="4">Polymorphic toxin type 27 domain-containing protein</fullName>
    </submittedName>
</protein>
<dbReference type="Pfam" id="PF15531">
    <property type="entry name" value="Ntox27"/>
    <property type="match status" value="1"/>
</dbReference>
<dbReference type="PANTHER" id="PTHR45725">
    <property type="entry name" value="FORMIN HOMOLOGY 2 FAMILY MEMBER"/>
    <property type="match status" value="1"/>
</dbReference>
<dbReference type="Proteomes" id="UP001603978">
    <property type="component" value="Unassembled WGS sequence"/>
</dbReference>
<dbReference type="InterPro" id="IPR003587">
    <property type="entry name" value="Hint_dom_N"/>
</dbReference>
<comment type="caution">
    <text evidence="4">The sequence shown here is derived from an EMBL/GenBank/DDBJ whole genome shotgun (WGS) entry which is preliminary data.</text>
</comment>
<organism evidence="4 5">
    <name type="scientific">Nonomuraea marmarensis</name>
    <dbReference type="NCBI Taxonomy" id="3351344"/>
    <lineage>
        <taxon>Bacteria</taxon>
        <taxon>Bacillati</taxon>
        <taxon>Actinomycetota</taxon>
        <taxon>Actinomycetes</taxon>
        <taxon>Streptosporangiales</taxon>
        <taxon>Streptosporangiaceae</taxon>
        <taxon>Nonomuraea</taxon>
    </lineage>
</organism>
<dbReference type="PROSITE" id="PS50817">
    <property type="entry name" value="INTEIN_N_TER"/>
    <property type="match status" value="1"/>
</dbReference>
<dbReference type="InterPro" id="IPR029112">
    <property type="entry name" value="Ntox27"/>
</dbReference>
<feature type="domain" description="Hint" evidence="3">
    <location>
        <begin position="1158"/>
        <end position="1252"/>
    </location>
</feature>
<accession>A0ABW7AD77</accession>
<dbReference type="CDD" id="cd00081">
    <property type="entry name" value="Hint"/>
    <property type="match status" value="1"/>
</dbReference>
<dbReference type="InterPro" id="IPR006141">
    <property type="entry name" value="Intein_N"/>
</dbReference>
<reference evidence="4 5" key="1">
    <citation type="submission" date="2024-10" db="EMBL/GenBank/DDBJ databases">
        <authorList>
            <person name="Topkara A.R."/>
            <person name="Saygin H."/>
        </authorList>
    </citation>
    <scope>NUCLEOTIDE SEQUENCE [LARGE SCALE GENOMIC DNA]</scope>
    <source>
        <strain evidence="4 5">M3C6</strain>
    </source>
</reference>
<dbReference type="SUPFAM" id="SSF51294">
    <property type="entry name" value="Hedgehog/intein (Hint) domain"/>
    <property type="match status" value="1"/>
</dbReference>
<feature type="region of interest" description="Disordered" evidence="2">
    <location>
        <begin position="897"/>
        <end position="983"/>
    </location>
</feature>
<evidence type="ECO:0000256" key="1">
    <source>
        <dbReference type="SAM" id="Coils"/>
    </source>
</evidence>
<proteinExistence type="predicted"/>
<evidence type="ECO:0000313" key="4">
    <source>
        <dbReference type="EMBL" id="MFG1705306.1"/>
    </source>
</evidence>
<feature type="coiled-coil region" evidence="1">
    <location>
        <begin position="460"/>
        <end position="526"/>
    </location>
</feature>
<evidence type="ECO:0000259" key="3">
    <source>
        <dbReference type="SMART" id="SM00306"/>
    </source>
</evidence>
<dbReference type="SMART" id="SM00306">
    <property type="entry name" value="HintN"/>
    <property type="match status" value="1"/>
</dbReference>
<dbReference type="Pfam" id="PF07591">
    <property type="entry name" value="PT-HINT"/>
    <property type="match status" value="1"/>
</dbReference>
<keyword evidence="5" id="KW-1185">Reference proteome</keyword>
<name>A0ABW7AD77_9ACTN</name>
<sequence length="1449" mass="150355">MPGISPAAASADAGDYDLGHAAEVRAALCLLTVMQRKGGQDLKAVARTGLGGADADLLQAAAPDYWADPPTPLHVAFDTDRDRASAKMDELYDRHNVWEQSLSVTPPKGYTNVGFQWIEQKDNPFAKVGLSGWISNQFWQAEDDFYADQTPLASKESVDAVNKIAAVRYPGTFPYPDYEGWRAWEDMTFMHPMYADDARAFLAAGGFPASAPDPDSMEFRIDVENLKSRYASCTTDNPPDPRKVLTAEFATASAEWQQEVDGQRAQRDTILKEEAQAAADLQVASQALGEALGQSTIAVRLADWQAYWLKQTPESAGLEYPDAAEFTKVKNDIVKAQAMALGRVFVASRSAQSAQRHAAAAVAAQQAAYAIADGAGLPRGRGLLYGQQAVQVTRASAAAALAVAKATETASNATRASAADSKTLMALAETQAHASQAEFRRIAAEEAAAQAKAAADGAAAQAAQAAINATKAKEAQARAEAAELTAKNAAADAKARRATAEAERDNAEAQKNIAATQRANAAAAEATAQNQRQVAASALSDAEAAGATAAQKKDAALAAEGKAADARNRAVEAEETRDALVAKAAAREAHAAAVEGTDAAQDARAAATQARAAADRATVAATNARAAANEATAAASAAREAATRATAAASRARAASDAAQRDVAITNAAVKKAHAAAADAIAASEAAAENVRLAKIYADTAKARAATAKADAAIARKEADAAHASAVRTAGFAYSTAQAAVAARDSAAQVIKPANDAIELGSPYKDTDASAGLAVLTGQSSKTLAEQQAAVAQAKAAQAAKAATEAAALAAQAAADAKAAATAAAQAADSAAKAAASLAKAQASAADAKTAAKAAVQAETDTVEYDRQATADAAAAASAADTAAGYASDARNSADAAEQDAASARNAATAAENDAATARDVATQAEADASTAEAAAARARELAEEAQAAAERTEAAADQEREADRASGSGPTGIPNLISLPSDDARYDITPKEDLCTGTNGCDIDLEYHLYGTQDYYLETCSQPDRDIADCTGPLVLDYLGSGPLDVRYTKNTHYNGKDLVLAFLEGLGKALVHDYVSCWRKVSGQDGGSTTSCVWAIGSIVIPPVIKAGYTYALSLRTAMRSGTAFTEALFRLRYSALPAEAISGLEQAAGNALAAGRCFPAGTLVDTEHGPRKIEDIRVGDRVWSADPATGERTLRAVTRLFHRSVDSLVRLTADSGTLSVSRGHRFWVQGRGWTQSQDLRPGDALQDPSGRADRVQAVSVGDGPVDVYNFEVETDHTYYVYAGSTPVLVHNDCVTDVVKAGDHAVLGINPYSDDLAKGMAGAFTFNNRALGAPFPNGDGRPIWMVAVTEAVSNPSIRLSVSLDGVPGARTADEALTALLARGDTVPAGNWQMVAEVNSGLGTAWEMTELRRAYRLEKRTWESVEFHMTVDGQVTRVFPKPPPPPGS</sequence>
<dbReference type="PANTHER" id="PTHR45725:SF18">
    <property type="entry name" value="ORC1-LIKE AAA ATPASE DOMAIN-CONTAINING PROTEIN"/>
    <property type="match status" value="1"/>
</dbReference>
<feature type="compositionally biased region" description="Basic and acidic residues" evidence="2">
    <location>
        <begin position="951"/>
        <end position="965"/>
    </location>
</feature>
<evidence type="ECO:0000313" key="5">
    <source>
        <dbReference type="Proteomes" id="UP001603978"/>
    </source>
</evidence>
<dbReference type="InterPro" id="IPR051425">
    <property type="entry name" value="Formin_Homology"/>
</dbReference>
<gene>
    <name evidence="4" type="ORF">ACFLIM_19130</name>
</gene>
<dbReference type="RefSeq" id="WP_393167200.1">
    <property type="nucleotide sequence ID" value="NZ_JBICRM010000010.1"/>
</dbReference>
<keyword evidence="1" id="KW-0175">Coiled coil</keyword>
<dbReference type="InterPro" id="IPR036844">
    <property type="entry name" value="Hint_dom_sf"/>
</dbReference>
<dbReference type="Gene3D" id="2.170.16.10">
    <property type="entry name" value="Hedgehog/Intein (Hint) domain"/>
    <property type="match status" value="1"/>
</dbReference>
<evidence type="ECO:0000256" key="2">
    <source>
        <dbReference type="SAM" id="MobiDB-lite"/>
    </source>
</evidence>
<feature type="coiled-coil region" evidence="1">
    <location>
        <begin position="556"/>
        <end position="583"/>
    </location>
</feature>
<feature type="compositionally biased region" description="Low complexity" evidence="2">
    <location>
        <begin position="897"/>
        <end position="937"/>
    </location>
</feature>
<dbReference type="EMBL" id="JBICRM010000010">
    <property type="protein sequence ID" value="MFG1705306.1"/>
    <property type="molecule type" value="Genomic_DNA"/>
</dbReference>